<protein>
    <submittedName>
        <fullName evidence="2">Uncharacterized protein</fullName>
    </submittedName>
</protein>
<feature type="region of interest" description="Disordered" evidence="1">
    <location>
        <begin position="67"/>
        <end position="87"/>
    </location>
</feature>
<gene>
    <name evidence="2" type="ORF">M6B38_383770</name>
</gene>
<accession>A0AAX6G4V0</accession>
<dbReference type="EMBL" id="JANAVB010022997">
    <property type="protein sequence ID" value="KAJ6823385.1"/>
    <property type="molecule type" value="Genomic_DNA"/>
</dbReference>
<keyword evidence="3" id="KW-1185">Reference proteome</keyword>
<dbReference type="AlphaFoldDB" id="A0AAX6G4V0"/>
<evidence type="ECO:0000256" key="1">
    <source>
        <dbReference type="SAM" id="MobiDB-lite"/>
    </source>
</evidence>
<organism evidence="2 3">
    <name type="scientific">Iris pallida</name>
    <name type="common">Sweet iris</name>
    <dbReference type="NCBI Taxonomy" id="29817"/>
    <lineage>
        <taxon>Eukaryota</taxon>
        <taxon>Viridiplantae</taxon>
        <taxon>Streptophyta</taxon>
        <taxon>Embryophyta</taxon>
        <taxon>Tracheophyta</taxon>
        <taxon>Spermatophyta</taxon>
        <taxon>Magnoliopsida</taxon>
        <taxon>Liliopsida</taxon>
        <taxon>Asparagales</taxon>
        <taxon>Iridaceae</taxon>
        <taxon>Iridoideae</taxon>
        <taxon>Irideae</taxon>
        <taxon>Iris</taxon>
    </lineage>
</organism>
<proteinExistence type="predicted"/>
<reference evidence="2" key="2">
    <citation type="submission" date="2023-04" db="EMBL/GenBank/DDBJ databases">
        <authorList>
            <person name="Bruccoleri R.E."/>
            <person name="Oakeley E.J."/>
            <person name="Faust A.-M."/>
            <person name="Dessus-Babus S."/>
            <person name="Altorfer M."/>
            <person name="Burckhardt D."/>
            <person name="Oertli M."/>
            <person name="Naumann U."/>
            <person name="Petersen F."/>
            <person name="Wong J."/>
        </authorList>
    </citation>
    <scope>NUCLEOTIDE SEQUENCE</scope>
    <source>
        <strain evidence="2">GSM-AAB239-AS_SAM_17_03QT</strain>
        <tissue evidence="2">Leaf</tissue>
    </source>
</reference>
<comment type="caution">
    <text evidence="2">The sequence shown here is derived from an EMBL/GenBank/DDBJ whole genome shotgun (WGS) entry which is preliminary data.</text>
</comment>
<dbReference type="Proteomes" id="UP001140949">
    <property type="component" value="Unassembled WGS sequence"/>
</dbReference>
<feature type="compositionally biased region" description="Low complexity" evidence="1">
    <location>
        <begin position="73"/>
        <end position="87"/>
    </location>
</feature>
<evidence type="ECO:0000313" key="3">
    <source>
        <dbReference type="Proteomes" id="UP001140949"/>
    </source>
</evidence>
<name>A0AAX6G4V0_IRIPA</name>
<sequence>MCSRPSRHCTTNLSTRTSRCSRPVLYLHLAPLTPVPCHLQRPSAASYKLKPPWQIRIATLCIRHFSSAPPGEKLPLSPPEVSSSENS</sequence>
<reference evidence="2" key="1">
    <citation type="journal article" date="2023" name="GigaByte">
        <title>Genome assembly of the bearded iris, Iris pallida Lam.</title>
        <authorList>
            <person name="Bruccoleri R.E."/>
            <person name="Oakeley E.J."/>
            <person name="Faust A.M.E."/>
            <person name="Altorfer M."/>
            <person name="Dessus-Babus S."/>
            <person name="Burckhardt D."/>
            <person name="Oertli M."/>
            <person name="Naumann U."/>
            <person name="Petersen F."/>
            <person name="Wong J."/>
        </authorList>
    </citation>
    <scope>NUCLEOTIDE SEQUENCE</scope>
    <source>
        <strain evidence="2">GSM-AAB239-AS_SAM_17_03QT</strain>
    </source>
</reference>
<evidence type="ECO:0000313" key="2">
    <source>
        <dbReference type="EMBL" id="KAJ6823385.1"/>
    </source>
</evidence>